<gene>
    <name evidence="1" type="ORF">JQC72_04605</name>
</gene>
<name>A0ABS2WGW7_9BACL</name>
<keyword evidence="2" id="KW-1185">Reference proteome</keyword>
<dbReference type="Pfam" id="PF05147">
    <property type="entry name" value="LANC_like"/>
    <property type="match status" value="1"/>
</dbReference>
<evidence type="ECO:0000313" key="2">
    <source>
        <dbReference type="Proteomes" id="UP001177120"/>
    </source>
</evidence>
<dbReference type="SUPFAM" id="SSF158745">
    <property type="entry name" value="LanC-like"/>
    <property type="match status" value="1"/>
</dbReference>
<dbReference type="EMBL" id="JAFHAP010000005">
    <property type="protein sequence ID" value="MBN2908803.1"/>
    <property type="molecule type" value="Genomic_DNA"/>
</dbReference>
<dbReference type="SMART" id="SM01260">
    <property type="entry name" value="LANC_like"/>
    <property type="match status" value="1"/>
</dbReference>
<sequence>MGEGLTGCSGINPVLADRAMEISQTISERLIDPIAVRRIVKQPDNVSVTGATPWGDISLSHGYPGCVLLFAHWDWYEPGQQWDYHAHQHILQIKEYLEEKGAGSISLFSGLSGVAFACQAASREGERYVRFLDLVNTAIIREVDRLIERDRERRKKERGVSPKVYDVISGLSGIGRYLLNNPQNGELSLALEKVLHYLIELCEMTEVDNHMVPGWFIPRKYQFLEREMTLFPHGNFNCGMAHGIPGPLALLSLASLRNYRVDKQLETIRNISDWLLRRMHEDEYGPLWPDRIRFEDEIQEKKSEKYFTREAWCYGTPGVSRSMYLAGKALEDDDLKDIAIRSLKASLSRPEELQKLESPTFCHGKTGLMQILIRMAWETGEECFIQHAETLAVQVMGMFQEEAPFGYQDIEGGKRLDKAGLLEGVSGIGLALMSLKDEKYWDWDAAFLIS</sequence>
<organism evidence="1 2">
    <name type="scientific">Polycladomyces zharkentensis</name>
    <dbReference type="NCBI Taxonomy" id="2807616"/>
    <lineage>
        <taxon>Bacteria</taxon>
        <taxon>Bacillati</taxon>
        <taxon>Bacillota</taxon>
        <taxon>Bacilli</taxon>
        <taxon>Bacillales</taxon>
        <taxon>Thermoactinomycetaceae</taxon>
        <taxon>Polycladomyces</taxon>
    </lineage>
</organism>
<dbReference type="RefSeq" id="WP_205493303.1">
    <property type="nucleotide sequence ID" value="NZ_JAFHAP010000005.1"/>
</dbReference>
<dbReference type="PRINTS" id="PR01955">
    <property type="entry name" value="LANCFRANKIA"/>
</dbReference>
<dbReference type="Proteomes" id="UP001177120">
    <property type="component" value="Unassembled WGS sequence"/>
</dbReference>
<dbReference type="InterPro" id="IPR007822">
    <property type="entry name" value="LANC-like"/>
</dbReference>
<comment type="caution">
    <text evidence="1">The sequence shown here is derived from an EMBL/GenBank/DDBJ whole genome shotgun (WGS) entry which is preliminary data.</text>
</comment>
<evidence type="ECO:0000313" key="1">
    <source>
        <dbReference type="EMBL" id="MBN2908803.1"/>
    </source>
</evidence>
<reference evidence="1" key="1">
    <citation type="journal article" date="2024" name="Int. J. Syst. Evol. Microbiol.">
        <title>Polycladomyces zharkentensis sp. nov., a novel thermophilic cellulose- and starch-degrading member of the Bacillota from a geothermal aquifer in Kazakhstan.</title>
        <authorList>
            <person name="Mashzhan A."/>
            <person name="Kistaubayeva A."/>
            <person name="Javier-Lopez R."/>
            <person name="Bissenova U."/>
            <person name="Bissenbay A."/>
            <person name="Birkeland N.K."/>
        </authorList>
    </citation>
    <scope>NUCLEOTIDE SEQUENCE</scope>
    <source>
        <strain evidence="1">ZKZ2T</strain>
    </source>
</reference>
<proteinExistence type="predicted"/>
<dbReference type="InterPro" id="IPR033889">
    <property type="entry name" value="LanC"/>
</dbReference>
<dbReference type="Gene3D" id="1.50.10.20">
    <property type="match status" value="1"/>
</dbReference>
<dbReference type="PRINTS" id="PR01950">
    <property type="entry name" value="LANCSUPER"/>
</dbReference>
<accession>A0ABS2WGW7</accession>
<protein>
    <submittedName>
        <fullName evidence="1">Lanthionine synthetase C family protein</fullName>
    </submittedName>
</protein>
<dbReference type="CDD" id="cd04793">
    <property type="entry name" value="LanC"/>
    <property type="match status" value="1"/>
</dbReference>